<evidence type="ECO:0000256" key="2">
    <source>
        <dbReference type="ARBA" id="ARBA00022649"/>
    </source>
</evidence>
<dbReference type="Proteomes" id="UP001500238">
    <property type="component" value="Unassembled WGS sequence"/>
</dbReference>
<sequence length="100" mass="11652">MIRLRVSAQARRDLQMIGTDGRRRYGRTAAESHIEGFRRLFALLRDRPFAGQAWPDLELDVRSLSHRPHRILYRVIGDVVVIDRIIHQARDIRSALPEAQ</sequence>
<reference evidence="4" key="1">
    <citation type="journal article" date="2019" name="Int. J. Syst. Evol. Microbiol.">
        <title>The Global Catalogue of Microorganisms (GCM) 10K type strain sequencing project: providing services to taxonomists for standard genome sequencing and annotation.</title>
        <authorList>
            <consortium name="The Broad Institute Genomics Platform"/>
            <consortium name="The Broad Institute Genome Sequencing Center for Infectious Disease"/>
            <person name="Wu L."/>
            <person name="Ma J."/>
        </authorList>
    </citation>
    <scope>NUCLEOTIDE SEQUENCE [LARGE SCALE GENOMIC DNA]</scope>
    <source>
        <strain evidence="4">JCM 14603</strain>
    </source>
</reference>
<keyword evidence="2" id="KW-1277">Toxin-antitoxin system</keyword>
<dbReference type="InterPro" id="IPR007712">
    <property type="entry name" value="RelE/ParE_toxin"/>
</dbReference>
<gene>
    <name evidence="3" type="ORF">GCM10009102_33590</name>
</gene>
<dbReference type="EMBL" id="BAAAES010000024">
    <property type="protein sequence ID" value="GAA0678371.1"/>
    <property type="molecule type" value="Genomic_DNA"/>
</dbReference>
<dbReference type="Gene3D" id="3.30.2310.20">
    <property type="entry name" value="RelE-like"/>
    <property type="match status" value="1"/>
</dbReference>
<proteinExistence type="inferred from homology"/>
<protein>
    <recommendedName>
        <fullName evidence="5">Type II toxin-antitoxin system RelE/ParE family toxin</fullName>
    </recommendedName>
</protein>
<evidence type="ECO:0000313" key="3">
    <source>
        <dbReference type="EMBL" id="GAA0678371.1"/>
    </source>
</evidence>
<dbReference type="InterPro" id="IPR051803">
    <property type="entry name" value="TA_system_RelE-like_toxin"/>
</dbReference>
<keyword evidence="4" id="KW-1185">Reference proteome</keyword>
<dbReference type="RefSeq" id="WP_276508899.1">
    <property type="nucleotide sequence ID" value="NZ_BAAAES010000024.1"/>
</dbReference>
<accession>A0ABP3T4A7</accession>
<organism evidence="3 4">
    <name type="scientific">Sphingomonas insulae</name>
    <dbReference type="NCBI Taxonomy" id="424800"/>
    <lineage>
        <taxon>Bacteria</taxon>
        <taxon>Pseudomonadati</taxon>
        <taxon>Pseudomonadota</taxon>
        <taxon>Alphaproteobacteria</taxon>
        <taxon>Sphingomonadales</taxon>
        <taxon>Sphingomonadaceae</taxon>
        <taxon>Sphingomonas</taxon>
    </lineage>
</organism>
<dbReference type="PANTHER" id="PTHR33755:SF6">
    <property type="entry name" value="PLASMID STABILIZATION SYSTEM PROTEIN"/>
    <property type="match status" value="1"/>
</dbReference>
<evidence type="ECO:0000313" key="4">
    <source>
        <dbReference type="Proteomes" id="UP001500238"/>
    </source>
</evidence>
<dbReference type="PANTHER" id="PTHR33755">
    <property type="entry name" value="TOXIN PARE1-RELATED"/>
    <property type="match status" value="1"/>
</dbReference>
<evidence type="ECO:0008006" key="5">
    <source>
        <dbReference type="Google" id="ProtNLM"/>
    </source>
</evidence>
<name>A0ABP3T4A7_9SPHN</name>
<comment type="caution">
    <text evidence="3">The sequence shown here is derived from an EMBL/GenBank/DDBJ whole genome shotgun (WGS) entry which is preliminary data.</text>
</comment>
<evidence type="ECO:0000256" key="1">
    <source>
        <dbReference type="ARBA" id="ARBA00006226"/>
    </source>
</evidence>
<dbReference type="Pfam" id="PF05016">
    <property type="entry name" value="ParE_toxin"/>
    <property type="match status" value="1"/>
</dbReference>
<comment type="similarity">
    <text evidence="1">Belongs to the RelE toxin family.</text>
</comment>
<dbReference type="InterPro" id="IPR035093">
    <property type="entry name" value="RelE/ParE_toxin_dom_sf"/>
</dbReference>